<sequence length="63" mass="6546">MSALEPRPRPSRRGLTEYLLLVGFLVLACAGAVALFGDEIRAAFGVRPLPGATANRGPGAPAR</sequence>
<evidence type="ECO:0000313" key="3">
    <source>
        <dbReference type="Proteomes" id="UP001162891"/>
    </source>
</evidence>
<organism evidence="2 3">
    <name type="scientific">Anaeromyxobacter oryzae</name>
    <dbReference type="NCBI Taxonomy" id="2918170"/>
    <lineage>
        <taxon>Bacteria</taxon>
        <taxon>Pseudomonadati</taxon>
        <taxon>Myxococcota</taxon>
        <taxon>Myxococcia</taxon>
        <taxon>Myxococcales</taxon>
        <taxon>Cystobacterineae</taxon>
        <taxon>Anaeromyxobacteraceae</taxon>
        <taxon>Anaeromyxobacter</taxon>
    </lineage>
</organism>
<keyword evidence="1" id="KW-1133">Transmembrane helix</keyword>
<proteinExistence type="predicted"/>
<keyword evidence="1" id="KW-0812">Transmembrane</keyword>
<gene>
    <name evidence="2" type="ORF">AMOR_33420</name>
</gene>
<reference evidence="3" key="1">
    <citation type="journal article" date="2022" name="Int. J. Syst. Evol. Microbiol.">
        <title>Anaeromyxobacter oryzae sp. nov., Anaeromyxobacter diazotrophicus sp. nov. and Anaeromyxobacter paludicola sp. nov., isolated from paddy soils.</title>
        <authorList>
            <person name="Itoh H."/>
            <person name="Xu Z."/>
            <person name="Mise K."/>
            <person name="Masuda Y."/>
            <person name="Ushijima N."/>
            <person name="Hayakawa C."/>
            <person name="Shiratori Y."/>
            <person name="Senoo K."/>
        </authorList>
    </citation>
    <scope>NUCLEOTIDE SEQUENCE [LARGE SCALE GENOMIC DNA]</scope>
    <source>
        <strain evidence="3">Red232</strain>
    </source>
</reference>
<keyword evidence="1" id="KW-0472">Membrane</keyword>
<dbReference type="Proteomes" id="UP001162891">
    <property type="component" value="Chromosome"/>
</dbReference>
<accession>A0ABM7WXW4</accession>
<evidence type="ECO:0000313" key="2">
    <source>
        <dbReference type="EMBL" id="BDG04346.1"/>
    </source>
</evidence>
<dbReference type="PROSITE" id="PS51257">
    <property type="entry name" value="PROKAR_LIPOPROTEIN"/>
    <property type="match status" value="1"/>
</dbReference>
<dbReference type="EMBL" id="AP025591">
    <property type="protein sequence ID" value="BDG04346.1"/>
    <property type="molecule type" value="Genomic_DNA"/>
</dbReference>
<name>A0ABM7WXW4_9BACT</name>
<protein>
    <submittedName>
        <fullName evidence="2">Uncharacterized protein</fullName>
    </submittedName>
</protein>
<evidence type="ECO:0000256" key="1">
    <source>
        <dbReference type="SAM" id="Phobius"/>
    </source>
</evidence>
<feature type="transmembrane region" description="Helical" evidence="1">
    <location>
        <begin position="18"/>
        <end position="37"/>
    </location>
</feature>
<dbReference type="RefSeq" id="WP_248352706.1">
    <property type="nucleotide sequence ID" value="NZ_AP025591.1"/>
</dbReference>
<keyword evidence="3" id="KW-1185">Reference proteome</keyword>